<dbReference type="GO" id="GO:0015074">
    <property type="term" value="P:DNA integration"/>
    <property type="evidence" value="ECO:0007669"/>
    <property type="project" value="InterPro"/>
</dbReference>
<dbReference type="PROSITE" id="PS50994">
    <property type="entry name" value="INTEGRASE"/>
    <property type="match status" value="1"/>
</dbReference>
<gene>
    <name evidence="2" type="ORF">SDC9_129558</name>
</gene>
<reference evidence="2" key="1">
    <citation type="submission" date="2019-08" db="EMBL/GenBank/DDBJ databases">
        <authorList>
            <person name="Kucharzyk K."/>
            <person name="Murdoch R.W."/>
            <person name="Higgins S."/>
            <person name="Loffler F."/>
        </authorList>
    </citation>
    <scope>NUCLEOTIDE SEQUENCE</scope>
</reference>
<evidence type="ECO:0000313" key="2">
    <source>
        <dbReference type="EMBL" id="MPM82497.1"/>
    </source>
</evidence>
<dbReference type="InterPro" id="IPR012337">
    <property type="entry name" value="RNaseH-like_sf"/>
</dbReference>
<dbReference type="AlphaFoldDB" id="A0A645CZZ1"/>
<dbReference type="InterPro" id="IPR048020">
    <property type="entry name" value="Transpos_IS3"/>
</dbReference>
<dbReference type="EMBL" id="VSSQ01031568">
    <property type="protein sequence ID" value="MPM82497.1"/>
    <property type="molecule type" value="Genomic_DNA"/>
</dbReference>
<name>A0A645CZZ1_9ZZZZ</name>
<dbReference type="Pfam" id="PF00665">
    <property type="entry name" value="rve"/>
    <property type="match status" value="1"/>
</dbReference>
<sequence>MKIVLNRKYNLSVGSHTLRRLMAANNLQSAIRRKRRKSIRQIGLEKLTADNILKRDFFAPLPGRKYVTDITYIPIRNSMVYFSVILDLFNGEIVSHKISRSADAALSTDVVSNLALKRDLEGAVLHSDQGVHYTNKAYQSLLKEKGIIASMSRKGNCWDNAMAENFFSHYKCECIRLCKKSLYSFESVVEVTEEYLNFYNKERYQSRLKNMSPIDYRLQNFKN</sequence>
<dbReference type="PANTHER" id="PTHR46889:SF4">
    <property type="entry name" value="TRANSPOSASE INSO FOR INSERTION SEQUENCE ELEMENT IS911B-RELATED"/>
    <property type="match status" value="1"/>
</dbReference>
<dbReference type="Gene3D" id="3.30.420.10">
    <property type="entry name" value="Ribonuclease H-like superfamily/Ribonuclease H"/>
    <property type="match status" value="1"/>
</dbReference>
<comment type="caution">
    <text evidence="2">The sequence shown here is derived from an EMBL/GenBank/DDBJ whole genome shotgun (WGS) entry which is preliminary data.</text>
</comment>
<evidence type="ECO:0000259" key="1">
    <source>
        <dbReference type="PROSITE" id="PS50994"/>
    </source>
</evidence>
<dbReference type="InterPro" id="IPR050900">
    <property type="entry name" value="Transposase_IS3/IS150/IS904"/>
</dbReference>
<dbReference type="InterPro" id="IPR036397">
    <property type="entry name" value="RNaseH_sf"/>
</dbReference>
<dbReference type="Pfam" id="PF13333">
    <property type="entry name" value="rve_2"/>
    <property type="match status" value="1"/>
</dbReference>
<accession>A0A645CZZ1</accession>
<proteinExistence type="predicted"/>
<protein>
    <submittedName>
        <fullName evidence="2">IS3 family transposase ISBli34</fullName>
    </submittedName>
</protein>
<feature type="domain" description="Integrase catalytic" evidence="1">
    <location>
        <begin position="58"/>
        <end position="221"/>
    </location>
</feature>
<organism evidence="2">
    <name type="scientific">bioreactor metagenome</name>
    <dbReference type="NCBI Taxonomy" id="1076179"/>
    <lineage>
        <taxon>unclassified sequences</taxon>
        <taxon>metagenomes</taxon>
        <taxon>ecological metagenomes</taxon>
    </lineage>
</organism>
<dbReference type="InterPro" id="IPR001584">
    <property type="entry name" value="Integrase_cat-core"/>
</dbReference>
<dbReference type="NCBIfam" id="NF033516">
    <property type="entry name" value="transpos_IS3"/>
    <property type="match status" value="1"/>
</dbReference>
<dbReference type="SUPFAM" id="SSF53098">
    <property type="entry name" value="Ribonuclease H-like"/>
    <property type="match status" value="1"/>
</dbReference>
<dbReference type="GO" id="GO:0003676">
    <property type="term" value="F:nucleic acid binding"/>
    <property type="evidence" value="ECO:0007669"/>
    <property type="project" value="InterPro"/>
</dbReference>
<dbReference type="PANTHER" id="PTHR46889">
    <property type="entry name" value="TRANSPOSASE INSF FOR INSERTION SEQUENCE IS3B-RELATED"/>
    <property type="match status" value="1"/>
</dbReference>